<dbReference type="Proteomes" id="UP000036503">
    <property type="component" value="Unassembled WGS sequence"/>
</dbReference>
<dbReference type="EMBL" id="LEKT01000074">
    <property type="protein sequence ID" value="KMO85320.1"/>
    <property type="molecule type" value="Genomic_DNA"/>
</dbReference>
<evidence type="ECO:0000313" key="1">
    <source>
        <dbReference type="EMBL" id="KMO85320.1"/>
    </source>
</evidence>
<evidence type="ECO:0000313" key="2">
    <source>
        <dbReference type="Proteomes" id="UP000036503"/>
    </source>
</evidence>
<dbReference type="PATRIC" id="fig|1122219.3.peg.3205"/>
<protein>
    <submittedName>
        <fullName evidence="1">Uncharacterized protein</fullName>
    </submittedName>
</protein>
<dbReference type="AlphaFoldDB" id="A0A0J6WPI8"/>
<comment type="caution">
    <text evidence="1">The sequence shown here is derived from an EMBL/GenBank/DDBJ whole genome shotgun (WGS) entry which is preliminary data.</text>
</comment>
<gene>
    <name evidence="1" type="ORF">AB840_14245</name>
</gene>
<accession>A0A0J6WPI8</accession>
<proteinExistence type="predicted"/>
<reference evidence="1 2" key="1">
    <citation type="submission" date="2015-06" db="EMBL/GenBank/DDBJ databases">
        <title>Draft genome sequence of beer spoilage bacterium Megasphaera cerevisiae type strain 20462.</title>
        <authorList>
            <person name="Kutumbaka K."/>
            <person name="Pasmowitz J."/>
            <person name="Mategko J."/>
            <person name="Reyes D."/>
            <person name="Friedrich A."/>
            <person name="Han S."/>
            <person name="Martens-Habbena W."/>
            <person name="Neal-McKinney J."/>
            <person name="Janagama H.K."/>
            <person name="Nadala C."/>
            <person name="Samadpour M."/>
        </authorList>
    </citation>
    <scope>NUCLEOTIDE SEQUENCE [LARGE SCALE GENOMIC DNA]</scope>
    <source>
        <strain evidence="1 2">DSM 20462</strain>
    </source>
</reference>
<sequence length="84" mass="9485">MNPVKKSWLQENFAEAIGNRRNITQHHTGGGGYSNCNNTHFVLCCPAIIKLNTGYVGLVINWLPVRGCDKMRNHFVHILFLFAS</sequence>
<organism evidence="1 2">
    <name type="scientific">Megasphaera cerevisiae DSM 20462</name>
    <dbReference type="NCBI Taxonomy" id="1122219"/>
    <lineage>
        <taxon>Bacteria</taxon>
        <taxon>Bacillati</taxon>
        <taxon>Bacillota</taxon>
        <taxon>Negativicutes</taxon>
        <taxon>Veillonellales</taxon>
        <taxon>Veillonellaceae</taxon>
        <taxon>Megasphaera</taxon>
    </lineage>
</organism>
<keyword evidence="2" id="KW-1185">Reference proteome</keyword>
<name>A0A0J6WPI8_9FIRM</name>
<dbReference type="InParanoid" id="A0A0J6WPI8"/>